<accession>M4BLF9</accession>
<protein>
    <submittedName>
        <fullName evidence="1">Uncharacterized protein</fullName>
    </submittedName>
</protein>
<proteinExistence type="predicted"/>
<dbReference type="InParanoid" id="M4BLF9"/>
<dbReference type="EMBL" id="JH598381">
    <property type="status" value="NOT_ANNOTATED_CDS"/>
    <property type="molecule type" value="Genomic_DNA"/>
</dbReference>
<dbReference type="EnsemblProtists" id="HpaT807244">
    <property type="protein sequence ID" value="HpaP807244"/>
    <property type="gene ID" value="HpaG807244"/>
</dbReference>
<dbReference type="AlphaFoldDB" id="M4BLF9"/>
<evidence type="ECO:0000313" key="1">
    <source>
        <dbReference type="EnsemblProtists" id="HpaP807244"/>
    </source>
</evidence>
<evidence type="ECO:0000313" key="2">
    <source>
        <dbReference type="Proteomes" id="UP000011713"/>
    </source>
</evidence>
<dbReference type="HOGENOM" id="CLU_2547433_0_0_1"/>
<reference evidence="2" key="1">
    <citation type="journal article" date="2010" name="Science">
        <title>Signatures of adaptation to obligate biotrophy in the Hyaloperonospora arabidopsidis genome.</title>
        <authorList>
            <person name="Baxter L."/>
            <person name="Tripathy S."/>
            <person name="Ishaque N."/>
            <person name="Boot N."/>
            <person name="Cabral A."/>
            <person name="Kemen E."/>
            <person name="Thines M."/>
            <person name="Ah-Fong A."/>
            <person name="Anderson R."/>
            <person name="Badejoko W."/>
            <person name="Bittner-Eddy P."/>
            <person name="Boore J.L."/>
            <person name="Chibucos M.C."/>
            <person name="Coates M."/>
            <person name="Dehal P."/>
            <person name="Delehaunty K."/>
            <person name="Dong S."/>
            <person name="Downton P."/>
            <person name="Dumas B."/>
            <person name="Fabro G."/>
            <person name="Fronick C."/>
            <person name="Fuerstenberg S.I."/>
            <person name="Fulton L."/>
            <person name="Gaulin E."/>
            <person name="Govers F."/>
            <person name="Hughes L."/>
            <person name="Humphray S."/>
            <person name="Jiang R.H."/>
            <person name="Judelson H."/>
            <person name="Kamoun S."/>
            <person name="Kyung K."/>
            <person name="Meijer H."/>
            <person name="Minx P."/>
            <person name="Morris P."/>
            <person name="Nelson J."/>
            <person name="Phuntumart V."/>
            <person name="Qutob D."/>
            <person name="Rehmany A."/>
            <person name="Rougon-Cardoso A."/>
            <person name="Ryden P."/>
            <person name="Torto-Alalibo T."/>
            <person name="Studholme D."/>
            <person name="Wang Y."/>
            <person name="Win J."/>
            <person name="Wood J."/>
            <person name="Clifton S.W."/>
            <person name="Rogers J."/>
            <person name="Van den Ackerveken G."/>
            <person name="Jones J.D."/>
            <person name="McDowell J.M."/>
            <person name="Beynon J."/>
            <person name="Tyler B.M."/>
        </authorList>
    </citation>
    <scope>NUCLEOTIDE SEQUENCE [LARGE SCALE GENOMIC DNA]</scope>
    <source>
        <strain evidence="2">Emoy2</strain>
    </source>
</reference>
<organism evidence="1 2">
    <name type="scientific">Hyaloperonospora arabidopsidis (strain Emoy2)</name>
    <name type="common">Downy mildew agent</name>
    <name type="synonym">Peronospora arabidopsidis</name>
    <dbReference type="NCBI Taxonomy" id="559515"/>
    <lineage>
        <taxon>Eukaryota</taxon>
        <taxon>Sar</taxon>
        <taxon>Stramenopiles</taxon>
        <taxon>Oomycota</taxon>
        <taxon>Peronosporomycetes</taxon>
        <taxon>Peronosporales</taxon>
        <taxon>Peronosporaceae</taxon>
        <taxon>Hyaloperonospora</taxon>
    </lineage>
</organism>
<dbReference type="VEuPathDB" id="FungiDB:HpaG807244"/>
<dbReference type="Proteomes" id="UP000011713">
    <property type="component" value="Unassembled WGS sequence"/>
</dbReference>
<keyword evidence="2" id="KW-1185">Reference proteome</keyword>
<reference evidence="1" key="2">
    <citation type="submission" date="2015-06" db="UniProtKB">
        <authorList>
            <consortium name="EnsemblProtists"/>
        </authorList>
    </citation>
    <scope>IDENTIFICATION</scope>
    <source>
        <strain evidence="1">Emoy2</strain>
    </source>
</reference>
<name>M4BLF9_HYAAE</name>
<sequence length="83" mass="9551">MHRCSIASIASRLAGERDVNEGRDGDNTKIHLTWNNVRFYKKLIYKSRATAPSVTEPSSPVFEDKSSQWKVLFMCVSEKVRYI</sequence>